<dbReference type="InterPro" id="IPR039421">
    <property type="entry name" value="Type_1_exporter"/>
</dbReference>
<dbReference type="FunFam" id="3.40.50.300:FF:000299">
    <property type="entry name" value="ABC transporter ATP-binding protein/permease"/>
    <property type="match status" value="1"/>
</dbReference>
<comment type="similarity">
    <text evidence="9">Belongs to the ABC transporter superfamily. Lipid exporter (TC 3.A.1.106) family.</text>
</comment>
<feature type="compositionally biased region" description="Basic and acidic residues" evidence="10">
    <location>
        <begin position="374"/>
        <end position="387"/>
    </location>
</feature>
<proteinExistence type="inferred from homology"/>
<evidence type="ECO:0000313" key="14">
    <source>
        <dbReference type="EMBL" id="AEH09781.1"/>
    </source>
</evidence>
<dbReference type="EMBL" id="CP002801">
    <property type="protein sequence ID" value="AEH09781.1"/>
    <property type="molecule type" value="Genomic_DNA"/>
</dbReference>
<evidence type="ECO:0000256" key="2">
    <source>
        <dbReference type="ARBA" id="ARBA00022448"/>
    </source>
</evidence>
<evidence type="ECO:0000256" key="11">
    <source>
        <dbReference type="SAM" id="Phobius"/>
    </source>
</evidence>
<evidence type="ECO:0000256" key="10">
    <source>
        <dbReference type="SAM" id="MobiDB-lite"/>
    </source>
</evidence>
<keyword evidence="4 11" id="KW-0812">Transmembrane</keyword>
<feature type="transmembrane region" description="Helical" evidence="11">
    <location>
        <begin position="295"/>
        <end position="320"/>
    </location>
</feature>
<feature type="domain" description="ABC transporter" evidence="12">
    <location>
        <begin position="420"/>
        <end position="653"/>
    </location>
</feature>
<dbReference type="PROSITE" id="PS50929">
    <property type="entry name" value="ABC_TM1F"/>
    <property type="match status" value="1"/>
</dbReference>
<evidence type="ECO:0000256" key="5">
    <source>
        <dbReference type="ARBA" id="ARBA00022741"/>
    </source>
</evidence>
<evidence type="ECO:0000259" key="12">
    <source>
        <dbReference type="PROSITE" id="PS50893"/>
    </source>
</evidence>
<feature type="transmembrane region" description="Helical" evidence="11">
    <location>
        <begin position="332"/>
        <end position="353"/>
    </location>
</feature>
<evidence type="ECO:0000259" key="13">
    <source>
        <dbReference type="PROSITE" id="PS50929"/>
    </source>
</evidence>
<dbReference type="SUPFAM" id="SSF52540">
    <property type="entry name" value="P-loop containing nucleoside triphosphate hydrolases"/>
    <property type="match status" value="1"/>
</dbReference>
<keyword evidence="15" id="KW-1185">Reference proteome</keyword>
<dbReference type="Proteomes" id="UP000001549">
    <property type="component" value="Chromosome"/>
</dbReference>
<dbReference type="GO" id="GO:0005886">
    <property type="term" value="C:plasma membrane"/>
    <property type="evidence" value="ECO:0007669"/>
    <property type="project" value="UniProtKB-SubCell"/>
</dbReference>
<evidence type="ECO:0000256" key="9">
    <source>
        <dbReference type="ARBA" id="ARBA00061644"/>
    </source>
</evidence>
<accession>F8B1B2</accession>
<dbReference type="CDD" id="cd18551">
    <property type="entry name" value="ABC_6TM_LmrA_like"/>
    <property type="match status" value="1"/>
</dbReference>
<organism evidence="14 15">
    <name type="scientific">Candidatus Protofrankia datiscae</name>
    <dbReference type="NCBI Taxonomy" id="2716812"/>
    <lineage>
        <taxon>Bacteria</taxon>
        <taxon>Bacillati</taxon>
        <taxon>Actinomycetota</taxon>
        <taxon>Actinomycetes</taxon>
        <taxon>Frankiales</taxon>
        <taxon>Frankiaceae</taxon>
        <taxon>Protofrankia</taxon>
    </lineage>
</organism>
<dbReference type="PANTHER" id="PTHR43394:SF1">
    <property type="entry name" value="ATP-BINDING CASSETTE SUB-FAMILY B MEMBER 10, MITOCHONDRIAL"/>
    <property type="match status" value="1"/>
</dbReference>
<dbReference type="AlphaFoldDB" id="F8B1B2"/>
<keyword evidence="5" id="KW-0547">Nucleotide-binding</keyword>
<feature type="region of interest" description="Disordered" evidence="10">
    <location>
        <begin position="374"/>
        <end position="414"/>
    </location>
</feature>
<dbReference type="InterPro" id="IPR003593">
    <property type="entry name" value="AAA+_ATPase"/>
</dbReference>
<evidence type="ECO:0000256" key="3">
    <source>
        <dbReference type="ARBA" id="ARBA00022475"/>
    </source>
</evidence>
<dbReference type="InterPro" id="IPR011527">
    <property type="entry name" value="ABC1_TM_dom"/>
</dbReference>
<feature type="transmembrane region" description="Helical" evidence="11">
    <location>
        <begin position="183"/>
        <end position="204"/>
    </location>
</feature>
<feature type="transmembrane region" description="Helical" evidence="11">
    <location>
        <begin position="210"/>
        <end position="232"/>
    </location>
</feature>
<dbReference type="GO" id="GO:0015421">
    <property type="term" value="F:ABC-type oligopeptide transporter activity"/>
    <property type="evidence" value="ECO:0007669"/>
    <property type="project" value="TreeGrafter"/>
</dbReference>
<dbReference type="Pfam" id="PF00664">
    <property type="entry name" value="ABC_membrane"/>
    <property type="match status" value="1"/>
</dbReference>
<dbReference type="KEGG" id="fsy:FsymDg_2397"/>
<feature type="domain" description="ABC transmembrane type-1" evidence="13">
    <location>
        <begin position="77"/>
        <end position="355"/>
    </location>
</feature>
<keyword evidence="3" id="KW-1003">Cell membrane</keyword>
<reference evidence="14 15" key="1">
    <citation type="submission" date="2011-05" db="EMBL/GenBank/DDBJ databases">
        <title>Complete sequence of chromosome of Frankia symbiont of Datisca glomerata.</title>
        <authorList>
            <consortium name="US DOE Joint Genome Institute"/>
            <person name="Lucas S."/>
            <person name="Han J."/>
            <person name="Lapidus A."/>
            <person name="Cheng J.-F."/>
            <person name="Goodwin L."/>
            <person name="Pitluck S."/>
            <person name="Peters L."/>
            <person name="Mikhailova N."/>
            <person name="Chertkov O."/>
            <person name="Teshima H."/>
            <person name="Han C."/>
            <person name="Tapia R."/>
            <person name="Land M."/>
            <person name="Hauser L."/>
            <person name="Kyrpides N."/>
            <person name="Ivanova N."/>
            <person name="Pagani I."/>
            <person name="Berry A."/>
            <person name="Pawlowski K."/>
            <person name="Persson T."/>
            <person name="Vanden Heuvel B."/>
            <person name="Benson D."/>
            <person name="Woyke T."/>
        </authorList>
    </citation>
    <scope>NUCLEOTIDE SEQUENCE [LARGE SCALE GENOMIC DNA]</scope>
    <source>
        <strain evidence="15">4085684</strain>
    </source>
</reference>
<dbReference type="PROSITE" id="PS50893">
    <property type="entry name" value="ABC_TRANSPORTER_2"/>
    <property type="match status" value="1"/>
</dbReference>
<dbReference type="Pfam" id="PF00005">
    <property type="entry name" value="ABC_tran"/>
    <property type="match status" value="1"/>
</dbReference>
<dbReference type="SMART" id="SM00382">
    <property type="entry name" value="AAA"/>
    <property type="match status" value="1"/>
</dbReference>
<dbReference type="Gene3D" id="3.40.50.300">
    <property type="entry name" value="P-loop containing nucleotide triphosphate hydrolases"/>
    <property type="match status" value="1"/>
</dbReference>
<feature type="region of interest" description="Disordered" evidence="10">
    <location>
        <begin position="1"/>
        <end position="52"/>
    </location>
</feature>
<dbReference type="GO" id="GO:0005524">
    <property type="term" value="F:ATP binding"/>
    <property type="evidence" value="ECO:0007669"/>
    <property type="project" value="UniProtKB-KW"/>
</dbReference>
<sequence length="666" mass="70973">MRIIGLPGGPAERTTTARPRPADSNGDAAYTDGVPGERLQGGGPSGDGAYEDGSQAGELRLRGLWRLLRGHGRLVGIATALTVVGTVLGVAQPLLVKDVIDLAQAGGVPGSLILLLFALFVGQALTDTLGNYLLERAGQGILLDLRIRLVDHLLRLRIGVYDRRRTGDLISRANTDTTLVREAVAYSFSTIVTSVIGVIGAVVMMVWLDALLFLLVLLAAVVAGVMVLGVLVRIRITSERGQASIGSMTADLERALTTIRTVRASRAERRESARIAGHARAAYRAGVRMAALDSVVAPAIQLAVQGSVLVVLLVGGVLVARGSTSLGDLVAFLLYATYLVIPLSDLFEVAGTIQRGMGGLRRVDAVFALPREPDTAGAAERRPDPGRDGPGPRALRPAGRHGRQLGDGQAVEQAGDTPAVEFRNVWFGYSGEPVLRDVSFTVPPRGHIALVGRSGAGKSTVFQLIERFYEPDRGTILFGGRDADTLDRATARTWVNLVEQQTPVLQGTLRDNIVYAAPDATEDELRWAISTAGLADLVARIPDRLDTEVGDHGVLLSGGERQRVAIARALLARPAVLLMDEPTSQMDSLTERALTRAMRQVSASHALLVIAHRISTVRAADRIIVLDEGKVAATGHHEHLVRVSPLYQELASSRLDADPDLGRGRP</sequence>
<evidence type="ECO:0000256" key="4">
    <source>
        <dbReference type="ARBA" id="ARBA00022692"/>
    </source>
</evidence>
<protein>
    <submittedName>
        <fullName evidence="14">Xenobiotic-transporting ATPase</fullName>
    </submittedName>
</protein>
<evidence type="ECO:0000256" key="6">
    <source>
        <dbReference type="ARBA" id="ARBA00022840"/>
    </source>
</evidence>
<dbReference type="InterPro" id="IPR003439">
    <property type="entry name" value="ABC_transporter-like_ATP-bd"/>
</dbReference>
<dbReference type="Gene3D" id="1.20.1560.10">
    <property type="entry name" value="ABC transporter type 1, transmembrane domain"/>
    <property type="match status" value="1"/>
</dbReference>
<feature type="transmembrane region" description="Helical" evidence="11">
    <location>
        <begin position="74"/>
        <end position="95"/>
    </location>
</feature>
<dbReference type="eggNOG" id="COG1132">
    <property type="taxonomic scope" value="Bacteria"/>
</dbReference>
<dbReference type="STRING" id="656024.FsymDg_2397"/>
<keyword evidence="2" id="KW-0813">Transport</keyword>
<dbReference type="PANTHER" id="PTHR43394">
    <property type="entry name" value="ATP-DEPENDENT PERMEASE MDL1, MITOCHONDRIAL"/>
    <property type="match status" value="1"/>
</dbReference>
<dbReference type="HOGENOM" id="CLU_000604_84_3_11"/>
<dbReference type="SUPFAM" id="SSF90123">
    <property type="entry name" value="ABC transporter transmembrane region"/>
    <property type="match status" value="1"/>
</dbReference>
<evidence type="ECO:0000256" key="7">
    <source>
        <dbReference type="ARBA" id="ARBA00022989"/>
    </source>
</evidence>
<dbReference type="GO" id="GO:0016887">
    <property type="term" value="F:ATP hydrolysis activity"/>
    <property type="evidence" value="ECO:0007669"/>
    <property type="project" value="InterPro"/>
</dbReference>
<evidence type="ECO:0000256" key="8">
    <source>
        <dbReference type="ARBA" id="ARBA00023136"/>
    </source>
</evidence>
<keyword evidence="7 11" id="KW-1133">Transmembrane helix</keyword>
<dbReference type="PROSITE" id="PS00211">
    <property type="entry name" value="ABC_TRANSPORTER_1"/>
    <property type="match status" value="1"/>
</dbReference>
<name>F8B1B2_9ACTN</name>
<dbReference type="InterPro" id="IPR036640">
    <property type="entry name" value="ABC1_TM_sf"/>
</dbReference>
<comment type="subcellular location">
    <subcellularLocation>
        <location evidence="1">Cell membrane</location>
        <topology evidence="1">Multi-pass membrane protein</topology>
    </subcellularLocation>
</comment>
<dbReference type="RefSeq" id="WP_013873708.1">
    <property type="nucleotide sequence ID" value="NC_015656.1"/>
</dbReference>
<dbReference type="InterPro" id="IPR017871">
    <property type="entry name" value="ABC_transporter-like_CS"/>
</dbReference>
<evidence type="ECO:0000256" key="1">
    <source>
        <dbReference type="ARBA" id="ARBA00004651"/>
    </source>
</evidence>
<dbReference type="InterPro" id="IPR027417">
    <property type="entry name" value="P-loop_NTPase"/>
</dbReference>
<gene>
    <name evidence="14" type="ordered locus">FsymDg_2397</name>
</gene>
<evidence type="ECO:0000313" key="15">
    <source>
        <dbReference type="Proteomes" id="UP000001549"/>
    </source>
</evidence>
<keyword evidence="8 11" id="KW-0472">Membrane</keyword>
<feature type="transmembrane region" description="Helical" evidence="11">
    <location>
        <begin position="107"/>
        <end position="126"/>
    </location>
</feature>
<keyword evidence="6" id="KW-0067">ATP-binding</keyword>